<keyword evidence="3" id="KW-1185">Reference proteome</keyword>
<reference evidence="1 3" key="1">
    <citation type="submission" date="2015-11" db="EMBL/GenBank/DDBJ databases">
        <title>Genomic analysis of 38 Legionella species identifies large and diverse effector repertoires.</title>
        <authorList>
            <person name="Burstein D."/>
            <person name="Amaro F."/>
            <person name="Zusman T."/>
            <person name="Lifshitz Z."/>
            <person name="Cohen O."/>
            <person name="Gilbert J.A."/>
            <person name="Pupko T."/>
            <person name="Shuman H.A."/>
            <person name="Segal G."/>
        </authorList>
    </citation>
    <scope>NUCLEOTIDE SEQUENCE [LARGE SCALE GENOMIC DNA]</scope>
    <source>
        <strain evidence="1 3">SC-18-C9</strain>
    </source>
</reference>
<dbReference type="EMBL" id="UGOY01000001">
    <property type="protein sequence ID" value="STY24033.1"/>
    <property type="molecule type" value="Genomic_DNA"/>
</dbReference>
<accession>A0A378LB27</accession>
<dbReference type="Proteomes" id="UP000255110">
    <property type="component" value="Unassembled WGS sequence"/>
</dbReference>
<dbReference type="EMBL" id="LNYZ01000042">
    <property type="protein sequence ID" value="KTD70299.1"/>
    <property type="molecule type" value="Genomic_DNA"/>
</dbReference>
<sequence length="545" mass="57008">MPRWERGTATCQNTNVSALSLNIRTTVPNHVYLSAGIKINTPGYKIADLGVVCKPIPNGYCLFSVSDKTPKAITLLKTNAYSISGSISGLTANGLVLHNGSDNLPVSANANAFQFPSLVPYGGSYNVTVVSQPANLTCTVTNGSGSNITADVTNVSVSCTVNTYTVGGTISGLTTNGLVLQNNGGDNLPVSANDKIFQFPTALTNNSSYLVTILSQPTGLTCTITNGAGVINGSSINNVTVNCHPRFAYITDLSANLWQCPMNATGGFSGTCTSLTNTPSLFPTTGATLDTFSGTTYAYIGTENNPLWQCPIDPTTGGFSGTCTNLTNSPSFFDAFAPSFHTFSGVTYAYVGDLTNTLWQCPIDATTGGFSSSCTALTNTPAFNAIRFLTFQTFSGITYAYLSDTTSKIWQCPMNATGGFSGTCTALTNPTSPFNSTVNVAFYTFSGTTYAYIADNTSTLWQCPMNASGGFSAPCTALTNSPAFLDIIFNSFYTFSGTTYAYIGDATQTLWQCPMNATTGGFAGPCNPLTNTPAFSATVSATFSA</sequence>
<dbReference type="AlphaFoldDB" id="A0A378LB27"/>
<protein>
    <submittedName>
        <fullName evidence="2">Transmembrane protein</fullName>
    </submittedName>
</protein>
<evidence type="ECO:0000313" key="1">
    <source>
        <dbReference type="EMBL" id="KTD70299.1"/>
    </source>
</evidence>
<keyword evidence="2" id="KW-0472">Membrane</keyword>
<dbReference type="STRING" id="460.Lstg_3301"/>
<gene>
    <name evidence="1" type="ORF">Lstg_3301</name>
    <name evidence="2" type="ORF">NCTC11991_02649</name>
</gene>
<organism evidence="2 4">
    <name type="scientific">Legionella steigerwaltii</name>
    <dbReference type="NCBI Taxonomy" id="460"/>
    <lineage>
        <taxon>Bacteria</taxon>
        <taxon>Pseudomonadati</taxon>
        <taxon>Pseudomonadota</taxon>
        <taxon>Gammaproteobacteria</taxon>
        <taxon>Legionellales</taxon>
        <taxon>Legionellaceae</taxon>
        <taxon>Legionella</taxon>
    </lineage>
</organism>
<proteinExistence type="predicted"/>
<keyword evidence="2" id="KW-0812">Transmembrane</keyword>
<evidence type="ECO:0000313" key="4">
    <source>
        <dbReference type="Proteomes" id="UP000255110"/>
    </source>
</evidence>
<evidence type="ECO:0000313" key="2">
    <source>
        <dbReference type="EMBL" id="STY24033.1"/>
    </source>
</evidence>
<reference evidence="2 4" key="2">
    <citation type="submission" date="2018-06" db="EMBL/GenBank/DDBJ databases">
        <authorList>
            <consortium name="Pathogen Informatics"/>
            <person name="Doyle S."/>
        </authorList>
    </citation>
    <scope>NUCLEOTIDE SEQUENCE [LARGE SCALE GENOMIC DNA]</scope>
    <source>
        <strain evidence="2 4">NCTC11991</strain>
    </source>
</reference>
<name>A0A378LB27_9GAMM</name>
<evidence type="ECO:0000313" key="3">
    <source>
        <dbReference type="Proteomes" id="UP000054820"/>
    </source>
</evidence>
<dbReference type="Proteomes" id="UP000054820">
    <property type="component" value="Unassembled WGS sequence"/>
</dbReference>